<dbReference type="GO" id="GO:0009366">
    <property type="term" value="C:enterobactin synthetase complex"/>
    <property type="evidence" value="ECO:0007669"/>
    <property type="project" value="TreeGrafter"/>
</dbReference>
<dbReference type="Proteomes" id="UP000275777">
    <property type="component" value="Chromosome"/>
</dbReference>
<dbReference type="AlphaFoldDB" id="A0A447TCW8"/>
<dbReference type="EC" id="2.7.7.-" evidence="5"/>
<dbReference type="InterPro" id="IPR036736">
    <property type="entry name" value="ACP-like_sf"/>
</dbReference>
<dbReference type="FunFam" id="1.10.1200.10:FF:000016">
    <property type="entry name" value="Non-ribosomal peptide synthase"/>
    <property type="match status" value="1"/>
</dbReference>
<feature type="compositionally biased region" description="Basic residues" evidence="3">
    <location>
        <begin position="386"/>
        <end position="398"/>
    </location>
</feature>
<dbReference type="Pfam" id="PF13193">
    <property type="entry name" value="AMP-binding_C"/>
    <property type="match status" value="1"/>
</dbReference>
<feature type="compositionally biased region" description="Low complexity" evidence="3">
    <location>
        <begin position="373"/>
        <end position="385"/>
    </location>
</feature>
<dbReference type="Pfam" id="PF00550">
    <property type="entry name" value="PP-binding"/>
    <property type="match status" value="1"/>
</dbReference>
<dbReference type="GO" id="GO:0072330">
    <property type="term" value="P:monocarboxylic acid biosynthetic process"/>
    <property type="evidence" value="ECO:0007669"/>
    <property type="project" value="UniProtKB-ARBA"/>
</dbReference>
<organism evidence="5 6">
    <name type="scientific">Chromobacterium violaceum</name>
    <dbReference type="NCBI Taxonomy" id="536"/>
    <lineage>
        <taxon>Bacteria</taxon>
        <taxon>Pseudomonadati</taxon>
        <taxon>Pseudomonadota</taxon>
        <taxon>Betaproteobacteria</taxon>
        <taxon>Neisseriales</taxon>
        <taxon>Chromobacteriaceae</taxon>
        <taxon>Chromobacterium</taxon>
    </lineage>
</organism>
<reference evidence="5 6" key="1">
    <citation type="submission" date="2018-12" db="EMBL/GenBank/DDBJ databases">
        <authorList>
            <consortium name="Pathogen Informatics"/>
        </authorList>
    </citation>
    <scope>NUCLEOTIDE SEQUENCE [LARGE SCALE GENOMIC DNA]</scope>
    <source>
        <strain evidence="5 6">NCTC9695</strain>
    </source>
</reference>
<keyword evidence="5" id="KW-0808">Transferase</keyword>
<dbReference type="InterPro" id="IPR020806">
    <property type="entry name" value="PKS_PP-bd"/>
</dbReference>
<feature type="compositionally biased region" description="Basic residues" evidence="3">
    <location>
        <begin position="460"/>
        <end position="471"/>
    </location>
</feature>
<dbReference type="SUPFAM" id="SSF53474">
    <property type="entry name" value="alpha/beta-Hydrolases"/>
    <property type="match status" value="1"/>
</dbReference>
<dbReference type="EMBL" id="LR134182">
    <property type="protein sequence ID" value="VEB42678.1"/>
    <property type="molecule type" value="Genomic_DNA"/>
</dbReference>
<evidence type="ECO:0000256" key="1">
    <source>
        <dbReference type="ARBA" id="ARBA00022450"/>
    </source>
</evidence>
<dbReference type="InterPro" id="IPR029058">
    <property type="entry name" value="AB_hydrolase_fold"/>
</dbReference>
<accession>A0A447TCW8</accession>
<dbReference type="InterPro" id="IPR025110">
    <property type="entry name" value="AMP-bd_C"/>
</dbReference>
<dbReference type="GO" id="GO:0031177">
    <property type="term" value="F:phosphopantetheine binding"/>
    <property type="evidence" value="ECO:0007669"/>
    <property type="project" value="InterPro"/>
</dbReference>
<keyword evidence="5" id="KW-0548">Nucleotidyltransferase</keyword>
<proteinExistence type="predicted"/>
<dbReference type="GO" id="GO:0009239">
    <property type="term" value="P:enterobactin biosynthetic process"/>
    <property type="evidence" value="ECO:0007669"/>
    <property type="project" value="TreeGrafter"/>
</dbReference>
<dbReference type="InterPro" id="IPR001031">
    <property type="entry name" value="Thioesterase"/>
</dbReference>
<dbReference type="Gene3D" id="3.40.50.1820">
    <property type="entry name" value="alpha/beta hydrolase"/>
    <property type="match status" value="2"/>
</dbReference>
<keyword evidence="2" id="KW-0597">Phosphoprotein</keyword>
<evidence type="ECO:0000256" key="3">
    <source>
        <dbReference type="SAM" id="MobiDB-lite"/>
    </source>
</evidence>
<dbReference type="InterPro" id="IPR042099">
    <property type="entry name" value="ANL_N_sf"/>
</dbReference>
<protein>
    <submittedName>
        <fullName evidence="5">Enterobactin synthase component F</fullName>
        <ecNumber evidence="5">2.7.7.-</ecNumber>
    </submittedName>
</protein>
<dbReference type="Pfam" id="PF00975">
    <property type="entry name" value="Thioesterase"/>
    <property type="match status" value="1"/>
</dbReference>
<feature type="compositionally biased region" description="Pro residues" evidence="3">
    <location>
        <begin position="477"/>
        <end position="486"/>
    </location>
</feature>
<evidence type="ECO:0000313" key="5">
    <source>
        <dbReference type="EMBL" id="VEB42678.1"/>
    </source>
</evidence>
<dbReference type="GO" id="GO:0043041">
    <property type="term" value="P:amino acid activation for nonribosomal peptide biosynthetic process"/>
    <property type="evidence" value="ECO:0007669"/>
    <property type="project" value="TreeGrafter"/>
</dbReference>
<dbReference type="InterPro" id="IPR006162">
    <property type="entry name" value="Ppantetheine_attach_site"/>
</dbReference>
<feature type="domain" description="Carrier" evidence="4">
    <location>
        <begin position="253"/>
        <end position="328"/>
    </location>
</feature>
<name>A0A447TCW8_CHRVL</name>
<evidence type="ECO:0000256" key="2">
    <source>
        <dbReference type="ARBA" id="ARBA00022553"/>
    </source>
</evidence>
<dbReference type="PANTHER" id="PTHR45527">
    <property type="entry name" value="NONRIBOSOMAL PEPTIDE SYNTHETASE"/>
    <property type="match status" value="1"/>
</dbReference>
<dbReference type="PROSITE" id="PS00012">
    <property type="entry name" value="PHOSPHOPANTETHEINE"/>
    <property type="match status" value="1"/>
</dbReference>
<dbReference type="FunFam" id="2.30.38.10:FF:000002">
    <property type="entry name" value="Enterobactin synthase component F"/>
    <property type="match status" value="1"/>
</dbReference>
<evidence type="ECO:0000259" key="4">
    <source>
        <dbReference type="PROSITE" id="PS50075"/>
    </source>
</evidence>
<feature type="region of interest" description="Disordered" evidence="3">
    <location>
        <begin position="452"/>
        <end position="492"/>
    </location>
</feature>
<dbReference type="SUPFAM" id="SSF47336">
    <property type="entry name" value="ACP-like"/>
    <property type="match status" value="1"/>
</dbReference>
<dbReference type="GO" id="GO:0047527">
    <property type="term" value="F:2,3-dihydroxybenzoate-serine ligase activity"/>
    <property type="evidence" value="ECO:0007669"/>
    <property type="project" value="TreeGrafter"/>
</dbReference>
<gene>
    <name evidence="5" type="primary">entF_3</name>
    <name evidence="5" type="ORF">NCTC9695_03128</name>
</gene>
<keyword evidence="1" id="KW-0596">Phosphopantetheine</keyword>
<dbReference type="PROSITE" id="PS50075">
    <property type="entry name" value="CARRIER"/>
    <property type="match status" value="1"/>
</dbReference>
<dbReference type="InterPro" id="IPR045851">
    <property type="entry name" value="AMP-bd_C_sf"/>
</dbReference>
<dbReference type="GO" id="GO:0005829">
    <property type="term" value="C:cytosol"/>
    <property type="evidence" value="ECO:0007669"/>
    <property type="project" value="TreeGrafter"/>
</dbReference>
<dbReference type="InterPro" id="IPR000873">
    <property type="entry name" value="AMP-dep_synth/lig_dom"/>
</dbReference>
<dbReference type="PANTHER" id="PTHR45527:SF1">
    <property type="entry name" value="FATTY ACID SYNTHASE"/>
    <property type="match status" value="1"/>
</dbReference>
<dbReference type="SUPFAM" id="SSF56801">
    <property type="entry name" value="Acetyl-CoA synthetase-like"/>
    <property type="match status" value="1"/>
</dbReference>
<dbReference type="Pfam" id="PF00501">
    <property type="entry name" value="AMP-binding"/>
    <property type="match status" value="1"/>
</dbReference>
<feature type="region of interest" description="Disordered" evidence="3">
    <location>
        <begin position="373"/>
        <end position="410"/>
    </location>
</feature>
<dbReference type="Gene3D" id="3.30.300.30">
    <property type="match status" value="1"/>
</dbReference>
<dbReference type="SMART" id="SM00823">
    <property type="entry name" value="PKS_PP"/>
    <property type="match status" value="1"/>
</dbReference>
<dbReference type="Gene3D" id="3.40.50.12780">
    <property type="entry name" value="N-terminal domain of ligase-like"/>
    <property type="match status" value="1"/>
</dbReference>
<dbReference type="GO" id="GO:0016779">
    <property type="term" value="F:nucleotidyltransferase activity"/>
    <property type="evidence" value="ECO:0007669"/>
    <property type="project" value="UniProtKB-KW"/>
</dbReference>
<dbReference type="InterPro" id="IPR009081">
    <property type="entry name" value="PP-bd_ACP"/>
</dbReference>
<dbReference type="FunFam" id="3.30.300.30:FF:000010">
    <property type="entry name" value="Enterobactin synthetase component F"/>
    <property type="match status" value="1"/>
</dbReference>
<sequence>MFCSGEALSRELADGYAGLISAPLHNLYGPTEAAVDVSYQPAAKPAPESASVPVGLPVWNTALRILDAALRPVPVGAPGELYLCGVQLAHGYLGRPDLTASRFVADPYADGERMYRTGDIARWLPDGAVEYLGRSDDQLKIRGQRIELGEIEAALLAQPGVARAVVHARALGGQAAHAAGADNRQLVGYVIASDPDNPPEADALRAALAKVLPAHMVPVAVMRLADFPLSANGKLDRKALPEPSAAAPIDGREPRPGLESRIAALFAEILERDAVRADDDFFALGGHSLLAMRLAAALRRELKLPVSVGQIMSSPTVAKLAAVLSDSGLMSDPALAGFGEVLPLRAGKGGRCSAFTRPPLRLAVQRLVAPSAARPRAGGPAVAASGRRHRPLRRHGRGVRTPSGQSAPHPAARAIPFDRLFAGGTVAQALAAKLRQQGEEVAFLGLLDTYPPEGQDWNGRPRRRPRPKWRASRSSSCPPPRTPPTPSCCAKNRDVRPYRRQLPGRGASAVASAHAALRRRVHVVCRRRTLPEGMDVRETWRPHLAGLTVHELDCAHEDIVSPQSLETLGLAGRHLEGGGQPG</sequence>
<evidence type="ECO:0000313" key="6">
    <source>
        <dbReference type="Proteomes" id="UP000275777"/>
    </source>
</evidence>